<reference evidence="2 3" key="2">
    <citation type="submission" date="2018-11" db="EMBL/GenBank/DDBJ databases">
        <authorList>
            <consortium name="Pathogen Informatics"/>
        </authorList>
    </citation>
    <scope>NUCLEOTIDE SEQUENCE [LARGE SCALE GENOMIC DNA]</scope>
</reference>
<organism evidence="4">
    <name type="scientific">Nippostrongylus brasiliensis</name>
    <name type="common">Rat hookworm</name>
    <dbReference type="NCBI Taxonomy" id="27835"/>
    <lineage>
        <taxon>Eukaryota</taxon>
        <taxon>Metazoa</taxon>
        <taxon>Ecdysozoa</taxon>
        <taxon>Nematoda</taxon>
        <taxon>Chromadorea</taxon>
        <taxon>Rhabditida</taxon>
        <taxon>Rhabditina</taxon>
        <taxon>Rhabditomorpha</taxon>
        <taxon>Strongyloidea</taxon>
        <taxon>Heligmosomidae</taxon>
        <taxon>Nippostrongylus</taxon>
    </lineage>
</organism>
<evidence type="ECO:0000256" key="1">
    <source>
        <dbReference type="SAM" id="Phobius"/>
    </source>
</evidence>
<accession>A0A0N4XZB6</accession>
<evidence type="ECO:0000313" key="2">
    <source>
        <dbReference type="EMBL" id="VDL72096.1"/>
    </source>
</evidence>
<dbReference type="PANTHER" id="PTHR22898:SF3">
    <property type="entry name" value="ALPHA-1,2-FUCOSYLTRANSFERASE-RELATED"/>
    <property type="match status" value="1"/>
</dbReference>
<dbReference type="WBParaSite" id="NBR_0000850601-mRNA-1">
    <property type="protein sequence ID" value="NBR_0000850601-mRNA-1"/>
    <property type="gene ID" value="NBR_0000850601"/>
</dbReference>
<protein>
    <submittedName>
        <fullName evidence="4">SET domain-containing protein</fullName>
    </submittedName>
</protein>
<feature type="transmembrane region" description="Helical" evidence="1">
    <location>
        <begin position="7"/>
        <end position="26"/>
    </location>
</feature>
<keyword evidence="1" id="KW-0472">Membrane</keyword>
<keyword evidence="1" id="KW-0812">Transmembrane</keyword>
<evidence type="ECO:0000313" key="4">
    <source>
        <dbReference type="WBParaSite" id="NBR_0000850601-mRNA-1"/>
    </source>
</evidence>
<proteinExistence type="predicted"/>
<sequence length="319" mass="36915">MRRPRRNAALSIAVQLVFGGYLYLLYRSDDKSIAMDLINKSWKPPETGHRFVALASCKTRLGNQMYRLLSGYGMARRLNRKLFFLINPSHLHVLRYYSKMDLAFPKLANDNILKRSSSLSGLPRVKGSEHLPFDVISAEVEYTVVPNAQSDEGRQLCYHYDDPLTYADHPAKFLVLNQIYAQNVRYFQDYLPEIRSLLEFSPLLRRRGERILKQLGSYITNSMCIHIRQGDYATAMESSLNSTSTISAIRLLASRHIAAYSVYDELEDFYLASRLCNTFLIARAVSTFGWWLAFFVQNQNAVYYMYDSDDKLQIPEFFL</sequence>
<gene>
    <name evidence="2" type="ORF">NBR_LOCUS8507</name>
</gene>
<dbReference type="Proteomes" id="UP000271162">
    <property type="component" value="Unassembled WGS sequence"/>
</dbReference>
<dbReference type="EMBL" id="UYSL01020014">
    <property type="protein sequence ID" value="VDL72096.1"/>
    <property type="molecule type" value="Genomic_DNA"/>
</dbReference>
<keyword evidence="1" id="KW-1133">Transmembrane helix</keyword>
<reference evidence="4" key="1">
    <citation type="submission" date="2016-04" db="UniProtKB">
        <authorList>
            <consortium name="WormBaseParasite"/>
        </authorList>
    </citation>
    <scope>IDENTIFICATION</scope>
</reference>
<evidence type="ECO:0000313" key="3">
    <source>
        <dbReference type="Proteomes" id="UP000271162"/>
    </source>
</evidence>
<dbReference type="InterPro" id="IPR052501">
    <property type="entry name" value="Alpha-1-2_FucT"/>
</dbReference>
<dbReference type="AlphaFoldDB" id="A0A0N4XZB6"/>
<name>A0A0N4XZB6_NIPBR</name>
<dbReference type="OMA" id="GHFYQSW"/>
<keyword evidence="3" id="KW-1185">Reference proteome</keyword>
<dbReference type="PANTHER" id="PTHR22898">
    <property type="entry name" value="UNCHARACTERIZED GLYCOSOL TRANSFERASE-RELATED"/>
    <property type="match status" value="1"/>
</dbReference>